<protein>
    <recommendedName>
        <fullName evidence="2">UPF0102 protein IFO68_10415</fullName>
    </recommendedName>
</protein>
<dbReference type="Proteomes" id="UP000649768">
    <property type="component" value="Unassembled WGS sequence"/>
</dbReference>
<evidence type="ECO:0000256" key="1">
    <source>
        <dbReference type="ARBA" id="ARBA00006738"/>
    </source>
</evidence>
<dbReference type="Gene3D" id="3.40.1350.10">
    <property type="match status" value="1"/>
</dbReference>
<dbReference type="CDD" id="cd20736">
    <property type="entry name" value="PoNe_Nuclease"/>
    <property type="match status" value="1"/>
</dbReference>
<dbReference type="Pfam" id="PF02021">
    <property type="entry name" value="UPF0102"/>
    <property type="match status" value="1"/>
</dbReference>
<comment type="caution">
    <text evidence="3">The sequence shown here is derived from an EMBL/GenBank/DDBJ whole genome shotgun (WGS) entry which is preliminary data.</text>
</comment>
<dbReference type="InterPro" id="IPR003509">
    <property type="entry name" value="UPF0102_YraN-like"/>
</dbReference>
<dbReference type="PANTHER" id="PTHR34039">
    <property type="entry name" value="UPF0102 PROTEIN YRAN"/>
    <property type="match status" value="1"/>
</dbReference>
<dbReference type="RefSeq" id="WP_192015829.1">
    <property type="nucleotide sequence ID" value="NZ_JACYTP010000005.1"/>
</dbReference>
<dbReference type="SUPFAM" id="SSF52980">
    <property type="entry name" value="Restriction endonuclease-like"/>
    <property type="match status" value="1"/>
</dbReference>
<organism evidence="3 4">
    <name type="scientific">Photobacterium arenosum</name>
    <dbReference type="NCBI Taxonomy" id="2774143"/>
    <lineage>
        <taxon>Bacteria</taxon>
        <taxon>Pseudomonadati</taxon>
        <taxon>Pseudomonadota</taxon>
        <taxon>Gammaproteobacteria</taxon>
        <taxon>Vibrionales</taxon>
        <taxon>Vibrionaceae</taxon>
        <taxon>Photobacterium</taxon>
    </lineage>
</organism>
<evidence type="ECO:0000313" key="4">
    <source>
        <dbReference type="Proteomes" id="UP000649768"/>
    </source>
</evidence>
<evidence type="ECO:0000313" key="3">
    <source>
        <dbReference type="EMBL" id="MBD8513085.1"/>
    </source>
</evidence>
<dbReference type="InterPro" id="IPR011335">
    <property type="entry name" value="Restrct_endonuc-II-like"/>
</dbReference>
<dbReference type="NCBIfam" id="TIGR00252">
    <property type="entry name" value="YraN family protein"/>
    <property type="match status" value="1"/>
</dbReference>
<sequence>MALHLFNKRRQGYHYESLAEQYLQRQGLSAIARNVHCRGGELDLIMKDGDCWVFVEVKYRAHNRFGSAAEAVNWRKLQRLKRAALYWLHSKGISTEHSLLRFDVVTIEGTDHAISWLTNTLVEE</sequence>
<gene>
    <name evidence="3" type="ORF">IFO68_10415</name>
</gene>
<dbReference type="EMBL" id="JACYTP010000005">
    <property type="protein sequence ID" value="MBD8513085.1"/>
    <property type="molecule type" value="Genomic_DNA"/>
</dbReference>
<dbReference type="NCBIfam" id="NF009150">
    <property type="entry name" value="PRK12497.1-3"/>
    <property type="match status" value="1"/>
</dbReference>
<comment type="similarity">
    <text evidence="1 2">Belongs to the UPF0102 family.</text>
</comment>
<keyword evidence="4" id="KW-1185">Reference proteome</keyword>
<accession>A0ABR9BKJ8</accession>
<name>A0ABR9BKJ8_9GAMM</name>
<dbReference type="HAMAP" id="MF_00048">
    <property type="entry name" value="UPF0102"/>
    <property type="match status" value="1"/>
</dbReference>
<evidence type="ECO:0000256" key="2">
    <source>
        <dbReference type="HAMAP-Rule" id="MF_00048"/>
    </source>
</evidence>
<proteinExistence type="inferred from homology"/>
<dbReference type="PANTHER" id="PTHR34039:SF1">
    <property type="entry name" value="UPF0102 PROTEIN YRAN"/>
    <property type="match status" value="1"/>
</dbReference>
<dbReference type="InterPro" id="IPR011856">
    <property type="entry name" value="tRNA_endonuc-like_dom_sf"/>
</dbReference>
<reference evidence="3 4" key="1">
    <citation type="submission" date="2020-09" db="EMBL/GenBank/DDBJ databases">
        <title>Photobacterium sp. CAU 1568 isolated from sand of Sido Beach.</title>
        <authorList>
            <person name="Kim W."/>
        </authorList>
    </citation>
    <scope>NUCLEOTIDE SEQUENCE [LARGE SCALE GENOMIC DNA]</scope>
    <source>
        <strain evidence="3 4">CAU 1568</strain>
    </source>
</reference>